<dbReference type="InterPro" id="IPR053141">
    <property type="entry name" value="Mycobact_SerProt_Inhib_Rv3364c"/>
</dbReference>
<dbReference type="Proteomes" id="UP001500449">
    <property type="component" value="Unassembled WGS sequence"/>
</dbReference>
<keyword evidence="3" id="KW-1185">Reference proteome</keyword>
<proteinExistence type="predicted"/>
<dbReference type="PANTHER" id="PTHR36222:SF1">
    <property type="entry name" value="SERINE PROTEASE INHIBITOR RV3364C"/>
    <property type="match status" value="1"/>
</dbReference>
<gene>
    <name evidence="2" type="ORF">GCM10009836_67820</name>
</gene>
<accession>A0ABN2NP51</accession>
<dbReference type="SMART" id="SM00960">
    <property type="entry name" value="Robl_LC7"/>
    <property type="match status" value="1"/>
</dbReference>
<reference evidence="2 3" key="1">
    <citation type="journal article" date="2019" name="Int. J. Syst. Evol. Microbiol.">
        <title>The Global Catalogue of Microorganisms (GCM) 10K type strain sequencing project: providing services to taxonomists for standard genome sequencing and annotation.</title>
        <authorList>
            <consortium name="The Broad Institute Genomics Platform"/>
            <consortium name="The Broad Institute Genome Sequencing Center for Infectious Disease"/>
            <person name="Wu L."/>
            <person name="Ma J."/>
        </authorList>
    </citation>
    <scope>NUCLEOTIDE SEQUENCE [LARGE SCALE GENOMIC DNA]</scope>
    <source>
        <strain evidence="2 3">JCM 16009</strain>
    </source>
</reference>
<organism evidence="2 3">
    <name type="scientific">Pseudonocardia ailaonensis</name>
    <dbReference type="NCBI Taxonomy" id="367279"/>
    <lineage>
        <taxon>Bacteria</taxon>
        <taxon>Bacillati</taxon>
        <taxon>Actinomycetota</taxon>
        <taxon>Actinomycetes</taxon>
        <taxon>Pseudonocardiales</taxon>
        <taxon>Pseudonocardiaceae</taxon>
        <taxon>Pseudonocardia</taxon>
    </lineage>
</organism>
<dbReference type="SUPFAM" id="SSF103196">
    <property type="entry name" value="Roadblock/LC7 domain"/>
    <property type="match status" value="1"/>
</dbReference>
<name>A0ABN2NP51_9PSEU</name>
<dbReference type="Pfam" id="PF03259">
    <property type="entry name" value="Robl_LC7"/>
    <property type="match status" value="1"/>
</dbReference>
<dbReference type="InterPro" id="IPR004942">
    <property type="entry name" value="Roadblock/LAMTOR2_dom"/>
</dbReference>
<dbReference type="EMBL" id="BAAAQK010000028">
    <property type="protein sequence ID" value="GAA1876876.1"/>
    <property type="molecule type" value="Genomic_DNA"/>
</dbReference>
<dbReference type="PANTHER" id="PTHR36222">
    <property type="entry name" value="SERINE PROTEASE INHIBITOR RV3364C"/>
    <property type="match status" value="1"/>
</dbReference>
<comment type="caution">
    <text evidence="2">The sequence shown here is derived from an EMBL/GenBank/DDBJ whole genome shotgun (WGS) entry which is preliminary data.</text>
</comment>
<evidence type="ECO:0000313" key="3">
    <source>
        <dbReference type="Proteomes" id="UP001500449"/>
    </source>
</evidence>
<feature type="domain" description="Roadblock/LAMTOR2" evidence="1">
    <location>
        <begin position="22"/>
        <end position="111"/>
    </location>
</feature>
<sequence length="149" mass="15547">MTGPYPQAPQPDPNRMTRPDLRWLLDDLVDRVFGVGRAVVLSADGLLVACSRSADDDAEHLSAVASAFHSLARSASRQFRGGPVQQTVVEMDGLFLFVTAAGPGACLAVLADAEADIGAVAYEMGMLIRRVGTVLSAPPRVSAADGPNG</sequence>
<evidence type="ECO:0000259" key="1">
    <source>
        <dbReference type="SMART" id="SM00960"/>
    </source>
</evidence>
<evidence type="ECO:0000313" key="2">
    <source>
        <dbReference type="EMBL" id="GAA1876876.1"/>
    </source>
</evidence>
<protein>
    <submittedName>
        <fullName evidence="2">Roadblock/LC7 domain-containing protein</fullName>
    </submittedName>
</protein>
<dbReference type="Gene3D" id="3.30.450.30">
    <property type="entry name" value="Dynein light chain 2a, cytoplasmic"/>
    <property type="match status" value="1"/>
</dbReference>